<keyword evidence="4 6" id="KW-1133">Transmembrane helix</keyword>
<dbReference type="PANTHER" id="PTHR36115">
    <property type="entry name" value="PROLINE-RICH ANTIGEN HOMOLOG-RELATED"/>
    <property type="match status" value="1"/>
</dbReference>
<reference evidence="8 9" key="1">
    <citation type="submission" date="2024-04" db="EMBL/GenBank/DDBJ databases">
        <title>draft genome sequnece of Flavobacterium buctense JCM 30750.</title>
        <authorList>
            <person name="Kim D.-U."/>
        </authorList>
    </citation>
    <scope>NUCLEOTIDE SEQUENCE [LARGE SCALE GENOMIC DNA]</scope>
    <source>
        <strain evidence="8 9">JCM 30750</strain>
    </source>
</reference>
<evidence type="ECO:0000256" key="4">
    <source>
        <dbReference type="ARBA" id="ARBA00022989"/>
    </source>
</evidence>
<evidence type="ECO:0000256" key="3">
    <source>
        <dbReference type="ARBA" id="ARBA00022692"/>
    </source>
</evidence>
<dbReference type="InterPro" id="IPR010432">
    <property type="entry name" value="RDD"/>
</dbReference>
<dbReference type="InterPro" id="IPR051791">
    <property type="entry name" value="Pra-immunoreactive"/>
</dbReference>
<evidence type="ECO:0000256" key="1">
    <source>
        <dbReference type="ARBA" id="ARBA00004651"/>
    </source>
</evidence>
<feature type="transmembrane region" description="Helical" evidence="6">
    <location>
        <begin position="63"/>
        <end position="80"/>
    </location>
</feature>
<proteinExistence type="predicted"/>
<evidence type="ECO:0000313" key="8">
    <source>
        <dbReference type="EMBL" id="MEK8178800.1"/>
    </source>
</evidence>
<feature type="domain" description="RDD" evidence="7">
    <location>
        <begin position="15"/>
        <end position="129"/>
    </location>
</feature>
<accession>A0ABU9DWM0</accession>
<evidence type="ECO:0000256" key="5">
    <source>
        <dbReference type="ARBA" id="ARBA00023136"/>
    </source>
</evidence>
<evidence type="ECO:0000313" key="9">
    <source>
        <dbReference type="Proteomes" id="UP001491349"/>
    </source>
</evidence>
<keyword evidence="3 6" id="KW-0812">Transmembrane</keyword>
<dbReference type="RefSeq" id="WP_187658951.1">
    <property type="nucleotide sequence ID" value="NZ_JACTAB010000001.1"/>
</dbReference>
<dbReference type="Pfam" id="PF06271">
    <property type="entry name" value="RDD"/>
    <property type="match status" value="1"/>
</dbReference>
<evidence type="ECO:0000256" key="2">
    <source>
        <dbReference type="ARBA" id="ARBA00022475"/>
    </source>
</evidence>
<keyword evidence="2" id="KW-1003">Cell membrane</keyword>
<protein>
    <submittedName>
        <fullName evidence="8">RDD family protein</fullName>
    </submittedName>
</protein>
<gene>
    <name evidence="8" type="ORF">WMW71_00480</name>
</gene>
<organism evidence="8 9">
    <name type="scientific">Flavobacterium buctense</name>
    <dbReference type="NCBI Taxonomy" id="1648146"/>
    <lineage>
        <taxon>Bacteria</taxon>
        <taxon>Pseudomonadati</taxon>
        <taxon>Bacteroidota</taxon>
        <taxon>Flavobacteriia</taxon>
        <taxon>Flavobacteriales</taxon>
        <taxon>Flavobacteriaceae</taxon>
        <taxon>Flavobacterium</taxon>
    </lineage>
</organism>
<evidence type="ECO:0000259" key="7">
    <source>
        <dbReference type="Pfam" id="PF06271"/>
    </source>
</evidence>
<dbReference type="EMBL" id="JBBPCB010000001">
    <property type="protein sequence ID" value="MEK8178800.1"/>
    <property type="molecule type" value="Genomic_DNA"/>
</dbReference>
<keyword evidence="5 6" id="KW-0472">Membrane</keyword>
<sequence length="166" mass="19001">MEQRKRFEVSDELLASHGQRFLNLLLDTIMQLILFFLVLVFIVAKAEASGDKTFVTGLPTNTLAQYTITTCIALFYYNIFEIFSGRTVGKWITQTIVVDQNGEKPNHETIMVRSLCRLIPFNALSIIGFPARTWHDSISKTYVVDKKALEQEKLAFYQSKSNPNEE</sequence>
<evidence type="ECO:0000256" key="6">
    <source>
        <dbReference type="SAM" id="Phobius"/>
    </source>
</evidence>
<dbReference type="Proteomes" id="UP001491349">
    <property type="component" value="Unassembled WGS sequence"/>
</dbReference>
<keyword evidence="9" id="KW-1185">Reference proteome</keyword>
<comment type="subcellular location">
    <subcellularLocation>
        <location evidence="1">Cell membrane</location>
        <topology evidence="1">Multi-pass membrane protein</topology>
    </subcellularLocation>
</comment>
<comment type="caution">
    <text evidence="8">The sequence shown here is derived from an EMBL/GenBank/DDBJ whole genome shotgun (WGS) entry which is preliminary data.</text>
</comment>
<dbReference type="PANTHER" id="PTHR36115:SF4">
    <property type="entry name" value="MEMBRANE PROTEIN"/>
    <property type="match status" value="1"/>
</dbReference>
<feature type="transmembrane region" description="Helical" evidence="6">
    <location>
        <begin position="21"/>
        <end position="43"/>
    </location>
</feature>
<name>A0ABU9DWM0_9FLAO</name>